<dbReference type="InterPro" id="IPR043129">
    <property type="entry name" value="ATPase_NBD"/>
</dbReference>
<dbReference type="PANTHER" id="PTHR43095">
    <property type="entry name" value="SUGAR KINASE"/>
    <property type="match status" value="1"/>
</dbReference>
<dbReference type="InterPro" id="IPR050406">
    <property type="entry name" value="FGGY_Carb_Kinase"/>
</dbReference>
<reference evidence="6" key="2">
    <citation type="journal article" date="2021" name="PeerJ">
        <title>Extensive microbial diversity within the chicken gut microbiome revealed by metagenomics and culture.</title>
        <authorList>
            <person name="Gilroy R."/>
            <person name="Ravi A."/>
            <person name="Getino M."/>
            <person name="Pursley I."/>
            <person name="Horton D.L."/>
            <person name="Alikhan N.F."/>
            <person name="Baker D."/>
            <person name="Gharbi K."/>
            <person name="Hall N."/>
            <person name="Watson M."/>
            <person name="Adriaenssens E.M."/>
            <person name="Foster-Nyarko E."/>
            <person name="Jarju S."/>
            <person name="Secka A."/>
            <person name="Antonio M."/>
            <person name="Oren A."/>
            <person name="Chaudhuri R.R."/>
            <person name="La Ragione R."/>
            <person name="Hildebrand F."/>
            <person name="Pallen M.J."/>
        </authorList>
    </citation>
    <scope>NUCLEOTIDE SEQUENCE</scope>
    <source>
        <strain evidence="6">7293</strain>
    </source>
</reference>
<dbReference type="PANTHER" id="PTHR43095:SF5">
    <property type="entry name" value="XYLULOSE KINASE"/>
    <property type="match status" value="1"/>
</dbReference>
<dbReference type="Gene3D" id="3.30.420.40">
    <property type="match status" value="2"/>
</dbReference>
<dbReference type="SUPFAM" id="SSF53067">
    <property type="entry name" value="Actin-like ATPase domain"/>
    <property type="match status" value="2"/>
</dbReference>
<dbReference type="Pfam" id="PF02782">
    <property type="entry name" value="FGGY_C"/>
    <property type="match status" value="1"/>
</dbReference>
<evidence type="ECO:0000256" key="3">
    <source>
        <dbReference type="ARBA" id="ARBA00022777"/>
    </source>
</evidence>
<proteinExistence type="inferred from homology"/>
<dbReference type="GO" id="GO:0016301">
    <property type="term" value="F:kinase activity"/>
    <property type="evidence" value="ECO:0007669"/>
    <property type="project" value="UniProtKB-KW"/>
</dbReference>
<reference evidence="6" key="1">
    <citation type="submission" date="2020-10" db="EMBL/GenBank/DDBJ databases">
        <authorList>
            <person name="Gilroy R."/>
        </authorList>
    </citation>
    <scope>NUCLEOTIDE SEQUENCE</scope>
    <source>
        <strain evidence="6">7293</strain>
    </source>
</reference>
<dbReference type="EMBL" id="JADIMT010000030">
    <property type="protein sequence ID" value="MBO8435705.1"/>
    <property type="molecule type" value="Genomic_DNA"/>
</dbReference>
<evidence type="ECO:0000313" key="7">
    <source>
        <dbReference type="Proteomes" id="UP000823615"/>
    </source>
</evidence>
<dbReference type="InterPro" id="IPR000577">
    <property type="entry name" value="Carb_kinase_FGGY"/>
</dbReference>
<dbReference type="Pfam" id="PF00370">
    <property type="entry name" value="FGGY_N"/>
    <property type="match status" value="1"/>
</dbReference>
<dbReference type="PIRSF" id="PIRSF000538">
    <property type="entry name" value="GlpK"/>
    <property type="match status" value="1"/>
</dbReference>
<accession>A0A9D9DZ47</accession>
<comment type="caution">
    <text evidence="6">The sequence shown here is derived from an EMBL/GenBank/DDBJ whole genome shotgun (WGS) entry which is preliminary data.</text>
</comment>
<evidence type="ECO:0000256" key="2">
    <source>
        <dbReference type="ARBA" id="ARBA00022679"/>
    </source>
</evidence>
<dbReference type="GO" id="GO:0005975">
    <property type="term" value="P:carbohydrate metabolic process"/>
    <property type="evidence" value="ECO:0007669"/>
    <property type="project" value="InterPro"/>
</dbReference>
<dbReference type="InterPro" id="IPR018485">
    <property type="entry name" value="FGGY_C"/>
</dbReference>
<sequence length="498" mass="53857">MPLVLALDLGSTQLKVSLVAQNGTVVSSAIEGYETYAPHAQYLEQDPESWKRALKSALSRALEAADPHDIACVGFSGHMSGTVLLDEHGNVLYRCIMLSDSRSDYECHLISELCGERIRAVTGNPVINAFTLPKLVWLKRNEPELWRKVRWIISPKDYIRYLLTGVITTEYTDAFNTLMLDGNTRKWDDEIINAAGIDRSLLPEVLAPSDIIGRISDKAASEYKLPACIPVVSGAADMAAAAVGMNLFNYGTDALTLGTCATFLSFVPGIMSDGYGSITYHLHALPGSFYALGSHFNGGLAVNWISRMLSSSGNLDYNEMDKLAEEAISVAPGSDGVLAIPFLAGSGSPYFSSSDRFCLSGASAATGRGTLFKSMLEGIAMNLKQTLMLYDRMHNAEDRKVLLGGGGVKVAGWPEVIADVFQRDVLVVRNSDASTLGAAIIAGSSVGLFDDIASVSSKFINLEREIKPDKSKGQLYAVLFEKFLKLYEAMRSVLIESS</sequence>
<gene>
    <name evidence="6" type="ORF">IAA97_01825</name>
</gene>
<comment type="similarity">
    <text evidence="1">Belongs to the FGGY kinase family.</text>
</comment>
<keyword evidence="3" id="KW-0418">Kinase</keyword>
<keyword evidence="2" id="KW-0808">Transferase</keyword>
<evidence type="ECO:0000313" key="6">
    <source>
        <dbReference type="EMBL" id="MBO8435705.1"/>
    </source>
</evidence>
<dbReference type="AlphaFoldDB" id="A0A9D9DZ47"/>
<evidence type="ECO:0000256" key="1">
    <source>
        <dbReference type="ARBA" id="ARBA00009156"/>
    </source>
</evidence>
<protein>
    <recommendedName>
        <fullName evidence="8">Xylulokinase</fullName>
    </recommendedName>
</protein>
<evidence type="ECO:0008006" key="8">
    <source>
        <dbReference type="Google" id="ProtNLM"/>
    </source>
</evidence>
<dbReference type="CDD" id="cd07808">
    <property type="entry name" value="ASKHA_NBD_FGGY_EcXK-like"/>
    <property type="match status" value="1"/>
</dbReference>
<feature type="domain" description="Carbohydrate kinase FGGY N-terminal" evidence="4">
    <location>
        <begin position="4"/>
        <end position="244"/>
    </location>
</feature>
<evidence type="ECO:0000259" key="4">
    <source>
        <dbReference type="Pfam" id="PF00370"/>
    </source>
</evidence>
<feature type="domain" description="Carbohydrate kinase FGGY C-terminal" evidence="5">
    <location>
        <begin position="250"/>
        <end position="444"/>
    </location>
</feature>
<dbReference type="Proteomes" id="UP000823615">
    <property type="component" value="Unassembled WGS sequence"/>
</dbReference>
<name>A0A9D9DZ47_9SPIO</name>
<dbReference type="InterPro" id="IPR018484">
    <property type="entry name" value="FGGY_N"/>
</dbReference>
<organism evidence="6 7">
    <name type="scientific">Candidatus Ornithospirochaeta stercoripullorum</name>
    <dbReference type="NCBI Taxonomy" id="2840899"/>
    <lineage>
        <taxon>Bacteria</taxon>
        <taxon>Pseudomonadati</taxon>
        <taxon>Spirochaetota</taxon>
        <taxon>Spirochaetia</taxon>
        <taxon>Spirochaetales</taxon>
        <taxon>Spirochaetaceae</taxon>
        <taxon>Spirochaetaceae incertae sedis</taxon>
        <taxon>Candidatus Ornithospirochaeta</taxon>
    </lineage>
</organism>
<evidence type="ECO:0000259" key="5">
    <source>
        <dbReference type="Pfam" id="PF02782"/>
    </source>
</evidence>